<dbReference type="EMBL" id="LAZR01000003">
    <property type="protein sequence ID" value="KKO11093.1"/>
    <property type="molecule type" value="Genomic_DNA"/>
</dbReference>
<comment type="caution">
    <text evidence="1">The sequence shown here is derived from an EMBL/GenBank/DDBJ whole genome shotgun (WGS) entry which is preliminary data.</text>
</comment>
<dbReference type="AlphaFoldDB" id="A0A0F9WF32"/>
<organism evidence="1">
    <name type="scientific">marine sediment metagenome</name>
    <dbReference type="NCBI Taxonomy" id="412755"/>
    <lineage>
        <taxon>unclassified sequences</taxon>
        <taxon>metagenomes</taxon>
        <taxon>ecological metagenomes</taxon>
    </lineage>
</organism>
<dbReference type="SUPFAM" id="SSF89550">
    <property type="entry name" value="PHP domain-like"/>
    <property type="match status" value="1"/>
</dbReference>
<protein>
    <recommendedName>
        <fullName evidence="2">DUF3604 domain-containing protein</fullName>
    </recommendedName>
</protein>
<gene>
    <name evidence="1" type="ORF">LCGC14_0015690</name>
</gene>
<evidence type="ECO:0000313" key="1">
    <source>
        <dbReference type="EMBL" id="KKO11093.1"/>
    </source>
</evidence>
<evidence type="ECO:0008006" key="2">
    <source>
        <dbReference type="Google" id="ProtNLM"/>
    </source>
</evidence>
<accession>A0A0F9WF32</accession>
<dbReference type="Gene3D" id="3.20.20.140">
    <property type="entry name" value="Metal-dependent hydrolases"/>
    <property type="match status" value="1"/>
</dbReference>
<proteinExistence type="predicted"/>
<sequence length="587" mass="65072">MDDAFTLFGDRRPRNEEVVDHIAKTFGITAVEGFDELWQCGGFPGGRYVTPFMETSDHREWFLPLTSDGPLVWQSKAVPADVKGKVGFVFGAGFGNGSPLAQPTGQWDIDVNGHAAISVRVVKHSHRWSNDDCTFAFSAHRIESAPHHGSLHLSSALTDEAFAAFGPAMLVVPREWVEPGKGARITVTASCRGTSTRWFMMTPAPRALTSSDIYRLLDVLAGERPTVSGHNVYFGDIHTHSGTYRRQPFGGCGTGSREENYDYASGPAGIDFYCLSEHECQVEPDDGIEEFFALADRYNRPGAFATLRGYEFTSIVYGHRNIYFRGSGGTIFNAATDWYTMAGDYADATTVPQLWEALEACGERFLSVPHHPPAAPHPFNWDLFNPKHERLVEVYSVWGSSEYYGDVPRGISDWHPGLYVREAMKRGYRFGLIASADGHDGQPGNSQRRPYEASGRHGGSGWAAVLTDELTRENVFDALYDRRCYATSGVPIYLSFEINGAVMGSELPPMAEGRPVLRIGCHGANGIDHIRIIKNARQTHTHFCHGERQSELEWADDHYDPSGPNVYYVRVVQVDGESAWSSPIWLG</sequence>
<dbReference type="InterPro" id="IPR022028">
    <property type="entry name" value="DUF3604"/>
</dbReference>
<reference evidence="1" key="1">
    <citation type="journal article" date="2015" name="Nature">
        <title>Complex archaea that bridge the gap between prokaryotes and eukaryotes.</title>
        <authorList>
            <person name="Spang A."/>
            <person name="Saw J.H."/>
            <person name="Jorgensen S.L."/>
            <person name="Zaremba-Niedzwiedzka K."/>
            <person name="Martijn J."/>
            <person name="Lind A.E."/>
            <person name="van Eijk R."/>
            <person name="Schleper C."/>
            <person name="Guy L."/>
            <person name="Ettema T.J."/>
        </authorList>
    </citation>
    <scope>NUCLEOTIDE SEQUENCE</scope>
</reference>
<dbReference type="Pfam" id="PF12228">
    <property type="entry name" value="DUF3604"/>
    <property type="match status" value="2"/>
</dbReference>
<dbReference type="InterPro" id="IPR016195">
    <property type="entry name" value="Pol/histidinol_Pase-like"/>
</dbReference>
<name>A0A0F9WF32_9ZZZZ</name>